<evidence type="ECO:0000256" key="2">
    <source>
        <dbReference type="SAM" id="SignalP"/>
    </source>
</evidence>
<name>F0ZN03_DICPU</name>
<dbReference type="GeneID" id="10499413"/>
<evidence type="ECO:0000313" key="4">
    <source>
        <dbReference type="Proteomes" id="UP000001064"/>
    </source>
</evidence>
<protein>
    <submittedName>
        <fullName evidence="3">Uncharacterized protein</fullName>
    </submittedName>
</protein>
<dbReference type="VEuPathDB" id="AmoebaDB:DICPUDRAFT_153080"/>
<dbReference type="AlphaFoldDB" id="F0ZN03"/>
<evidence type="ECO:0000313" key="3">
    <source>
        <dbReference type="EMBL" id="EGC34671.1"/>
    </source>
</evidence>
<feature type="signal peptide" evidence="2">
    <location>
        <begin position="1"/>
        <end position="19"/>
    </location>
</feature>
<dbReference type="RefSeq" id="XP_003288808.1">
    <property type="nucleotide sequence ID" value="XM_003288760.1"/>
</dbReference>
<feature type="compositionally biased region" description="Low complexity" evidence="1">
    <location>
        <begin position="120"/>
        <end position="143"/>
    </location>
</feature>
<organism evidence="3 4">
    <name type="scientific">Dictyostelium purpureum</name>
    <name type="common">Slime mold</name>
    <dbReference type="NCBI Taxonomy" id="5786"/>
    <lineage>
        <taxon>Eukaryota</taxon>
        <taxon>Amoebozoa</taxon>
        <taxon>Evosea</taxon>
        <taxon>Eumycetozoa</taxon>
        <taxon>Dictyostelia</taxon>
        <taxon>Dictyosteliales</taxon>
        <taxon>Dictyosteliaceae</taxon>
        <taxon>Dictyostelium</taxon>
    </lineage>
</organism>
<feature type="chain" id="PRO_5003265246" evidence="2">
    <location>
        <begin position="20"/>
        <end position="166"/>
    </location>
</feature>
<dbReference type="KEGG" id="dpp:DICPUDRAFT_153080"/>
<keyword evidence="4" id="KW-1185">Reference proteome</keyword>
<gene>
    <name evidence="3" type="ORF">DICPUDRAFT_153080</name>
</gene>
<dbReference type="InParanoid" id="F0ZN03"/>
<evidence type="ECO:0000256" key="1">
    <source>
        <dbReference type="SAM" id="MobiDB-lite"/>
    </source>
</evidence>
<dbReference type="EMBL" id="GL871088">
    <property type="protein sequence ID" value="EGC34671.1"/>
    <property type="molecule type" value="Genomic_DNA"/>
</dbReference>
<sequence length="166" mass="18292">MKLIITLLIFATLLYTINASNNGFNSFTIKGNAENCNLIIGTNNKCVSACGKSITITKKFMSSNDQVYTFQSYIDQDSCKKNALPTNTDFECGDKIVSIDDITIQCIVSSPEEIKARDTQSNNQINSQQSQQNQQNQQNNHEGNSSSTLIYSVTLIASSLFALLII</sequence>
<accession>F0ZN03</accession>
<reference evidence="4" key="1">
    <citation type="journal article" date="2011" name="Genome Biol.">
        <title>Comparative genomics of the social amoebae Dictyostelium discoideum and Dictyostelium purpureum.</title>
        <authorList>
            <consortium name="US DOE Joint Genome Institute (JGI-PGF)"/>
            <person name="Sucgang R."/>
            <person name="Kuo A."/>
            <person name="Tian X."/>
            <person name="Salerno W."/>
            <person name="Parikh A."/>
            <person name="Feasley C.L."/>
            <person name="Dalin E."/>
            <person name="Tu H."/>
            <person name="Huang E."/>
            <person name="Barry K."/>
            <person name="Lindquist E."/>
            <person name="Shapiro H."/>
            <person name="Bruce D."/>
            <person name="Schmutz J."/>
            <person name="Salamov A."/>
            <person name="Fey P."/>
            <person name="Gaudet P."/>
            <person name="Anjard C."/>
            <person name="Babu M.M."/>
            <person name="Basu S."/>
            <person name="Bushmanova Y."/>
            <person name="van der Wel H."/>
            <person name="Katoh-Kurasawa M."/>
            <person name="Dinh C."/>
            <person name="Coutinho P.M."/>
            <person name="Saito T."/>
            <person name="Elias M."/>
            <person name="Schaap P."/>
            <person name="Kay R.R."/>
            <person name="Henrissat B."/>
            <person name="Eichinger L."/>
            <person name="Rivero F."/>
            <person name="Putnam N.H."/>
            <person name="West C.M."/>
            <person name="Loomis W.F."/>
            <person name="Chisholm R.L."/>
            <person name="Shaulsky G."/>
            <person name="Strassmann J.E."/>
            <person name="Queller D.C."/>
            <person name="Kuspa A."/>
            <person name="Grigoriev I.V."/>
        </authorList>
    </citation>
    <scope>NUCLEOTIDE SEQUENCE [LARGE SCALE GENOMIC DNA]</scope>
    <source>
        <strain evidence="4">QSDP1</strain>
    </source>
</reference>
<feature type="region of interest" description="Disordered" evidence="1">
    <location>
        <begin position="117"/>
        <end position="143"/>
    </location>
</feature>
<keyword evidence="2" id="KW-0732">Signal</keyword>
<dbReference type="Proteomes" id="UP000001064">
    <property type="component" value="Unassembled WGS sequence"/>
</dbReference>
<proteinExistence type="predicted"/>